<protein>
    <submittedName>
        <fullName evidence="2">Uncharacterized protein</fullName>
    </submittedName>
</protein>
<feature type="compositionally biased region" description="Polar residues" evidence="1">
    <location>
        <begin position="106"/>
        <end position="118"/>
    </location>
</feature>
<dbReference type="EMBL" id="KZ821270">
    <property type="protein sequence ID" value="PYH41059.1"/>
    <property type="molecule type" value="Genomic_DNA"/>
</dbReference>
<dbReference type="RefSeq" id="XP_025427041.1">
    <property type="nucleotide sequence ID" value="XM_025570914.1"/>
</dbReference>
<accession>A0A318Z294</accession>
<dbReference type="Proteomes" id="UP000248349">
    <property type="component" value="Unassembled WGS sequence"/>
</dbReference>
<dbReference type="AlphaFoldDB" id="A0A318Z294"/>
<sequence length="118" mass="13639">MIKCRSRVSHRILHQKKINKKISSGNATPHWVIKKKIDHIPAVEEHHTPVQKPHLQGYTKAFQAMNSMDEPRTNDKRTRTMHQENTTDATCYVHPSNRIGPILSASPDQRQTSRTPER</sequence>
<organism evidence="2 3">
    <name type="scientific">Aspergillus saccharolyticus JOP 1030-1</name>
    <dbReference type="NCBI Taxonomy" id="1450539"/>
    <lineage>
        <taxon>Eukaryota</taxon>
        <taxon>Fungi</taxon>
        <taxon>Dikarya</taxon>
        <taxon>Ascomycota</taxon>
        <taxon>Pezizomycotina</taxon>
        <taxon>Eurotiomycetes</taxon>
        <taxon>Eurotiomycetidae</taxon>
        <taxon>Eurotiales</taxon>
        <taxon>Aspergillaceae</taxon>
        <taxon>Aspergillus</taxon>
        <taxon>Aspergillus subgen. Circumdati</taxon>
    </lineage>
</organism>
<dbReference type="GeneID" id="37072142"/>
<evidence type="ECO:0000313" key="3">
    <source>
        <dbReference type="Proteomes" id="UP000248349"/>
    </source>
</evidence>
<evidence type="ECO:0000256" key="1">
    <source>
        <dbReference type="SAM" id="MobiDB-lite"/>
    </source>
</evidence>
<name>A0A318Z294_9EURO</name>
<reference evidence="2 3" key="1">
    <citation type="submission" date="2016-12" db="EMBL/GenBank/DDBJ databases">
        <title>The genomes of Aspergillus section Nigri reveals drivers in fungal speciation.</title>
        <authorList>
            <consortium name="DOE Joint Genome Institute"/>
            <person name="Vesth T.C."/>
            <person name="Nybo J."/>
            <person name="Theobald S."/>
            <person name="Brandl J."/>
            <person name="Frisvad J.C."/>
            <person name="Nielsen K.F."/>
            <person name="Lyhne E.K."/>
            <person name="Kogle M.E."/>
            <person name="Kuo A."/>
            <person name="Riley R."/>
            <person name="Clum A."/>
            <person name="Nolan M."/>
            <person name="Lipzen A."/>
            <person name="Salamov A."/>
            <person name="Henrissat B."/>
            <person name="Wiebenga A."/>
            <person name="De Vries R.P."/>
            <person name="Grigoriev I.V."/>
            <person name="Mortensen U.H."/>
            <person name="Andersen M.R."/>
            <person name="Baker S.E."/>
        </authorList>
    </citation>
    <scope>NUCLEOTIDE SEQUENCE [LARGE SCALE GENOMIC DNA]</scope>
    <source>
        <strain evidence="2 3">JOP 1030-1</strain>
    </source>
</reference>
<proteinExistence type="predicted"/>
<gene>
    <name evidence="2" type="ORF">BP01DRAFT_187790</name>
</gene>
<feature type="region of interest" description="Disordered" evidence="1">
    <location>
        <begin position="85"/>
        <end position="118"/>
    </location>
</feature>
<evidence type="ECO:0000313" key="2">
    <source>
        <dbReference type="EMBL" id="PYH41059.1"/>
    </source>
</evidence>
<keyword evidence="3" id="KW-1185">Reference proteome</keyword>